<evidence type="ECO:0000313" key="3">
    <source>
        <dbReference type="Proteomes" id="UP000505377"/>
    </source>
</evidence>
<dbReference type="Proteomes" id="UP000505377">
    <property type="component" value="Chromosome"/>
</dbReference>
<proteinExistence type="predicted"/>
<keyword evidence="3" id="KW-1185">Reference proteome</keyword>
<dbReference type="RefSeq" id="WP_172160802.1">
    <property type="nucleotide sequence ID" value="NZ_CP053564.1"/>
</dbReference>
<sequence length="68" mass="6893">MEKIRMTLTLLTMDVIGRLGARLGPVDDRGGGRNTDEGFHISGGAIVAGAIAAGVGAFIARKLGALGE</sequence>
<keyword evidence="1" id="KW-0812">Transmembrane</keyword>
<name>A0A6M6JKU4_9PSEU</name>
<reference evidence="2 3" key="1">
    <citation type="submission" date="2020-05" db="EMBL/GenBank/DDBJ databases">
        <authorList>
            <person name="Mo P."/>
        </authorList>
    </citation>
    <scope>NUCLEOTIDE SEQUENCE [LARGE SCALE GENOMIC DNA]</scope>
    <source>
        <strain evidence="2 3">Gen01</strain>
    </source>
</reference>
<protein>
    <submittedName>
        <fullName evidence="2">Uncharacterized protein</fullName>
    </submittedName>
</protein>
<gene>
    <name evidence="2" type="ORF">HOP40_19885</name>
</gene>
<keyword evidence="1" id="KW-1133">Transmembrane helix</keyword>
<dbReference type="EMBL" id="CP053564">
    <property type="protein sequence ID" value="QJY47793.1"/>
    <property type="molecule type" value="Genomic_DNA"/>
</dbReference>
<organism evidence="2 3">
    <name type="scientific">Pseudonocardia broussonetiae</name>
    <dbReference type="NCBI Taxonomy" id="2736640"/>
    <lineage>
        <taxon>Bacteria</taxon>
        <taxon>Bacillati</taxon>
        <taxon>Actinomycetota</taxon>
        <taxon>Actinomycetes</taxon>
        <taxon>Pseudonocardiales</taxon>
        <taxon>Pseudonocardiaceae</taxon>
        <taxon>Pseudonocardia</taxon>
    </lineage>
</organism>
<evidence type="ECO:0000256" key="1">
    <source>
        <dbReference type="SAM" id="Phobius"/>
    </source>
</evidence>
<feature type="transmembrane region" description="Helical" evidence="1">
    <location>
        <begin position="39"/>
        <end position="60"/>
    </location>
</feature>
<dbReference type="AlphaFoldDB" id="A0A6M6JKU4"/>
<accession>A0A6M6JKU4</accession>
<keyword evidence="1" id="KW-0472">Membrane</keyword>
<dbReference type="KEGG" id="pbro:HOP40_19885"/>
<evidence type="ECO:0000313" key="2">
    <source>
        <dbReference type="EMBL" id="QJY47793.1"/>
    </source>
</evidence>